<dbReference type="InterPro" id="IPR016130">
    <property type="entry name" value="Tyr_Pase_AS"/>
</dbReference>
<comment type="similarity">
    <text evidence="1">Belongs to the protein-tyrosine phosphatase family.</text>
</comment>
<keyword evidence="4" id="KW-1185">Reference proteome</keyword>
<dbReference type="AlphaFoldDB" id="A0A6P1Q5I8"/>
<dbReference type="SUPFAM" id="SSF52799">
    <property type="entry name" value="(Phosphotyrosine protein) phosphatases II"/>
    <property type="match status" value="1"/>
</dbReference>
<dbReference type="PANTHER" id="PTHR31126:SF1">
    <property type="entry name" value="TYROSINE SPECIFIC PROTEIN PHOSPHATASES DOMAIN-CONTAINING PROTEIN"/>
    <property type="match status" value="1"/>
</dbReference>
<reference evidence="3 4" key="1">
    <citation type="submission" date="2018-03" db="EMBL/GenBank/DDBJ databases">
        <title>Pantoea intestinalis SRCM103226 isolated form the mealworm.</title>
        <authorList>
            <person name="Jeong D.-Y."/>
            <person name="Kim J.W."/>
        </authorList>
    </citation>
    <scope>NUCLEOTIDE SEQUENCE [LARGE SCALE GENOMIC DNA]</scope>
    <source>
        <strain evidence="3 4">SRCM103226</strain>
    </source>
</reference>
<dbReference type="Proteomes" id="UP000464053">
    <property type="component" value="Chromosome"/>
</dbReference>
<dbReference type="RefSeq" id="WP_160623295.1">
    <property type="nucleotide sequence ID" value="NZ_CP028271.1"/>
</dbReference>
<dbReference type="KEGG" id="mint:C7M51_04057"/>
<dbReference type="PROSITE" id="PS00383">
    <property type="entry name" value="TYR_PHOSPHATASE_1"/>
    <property type="match status" value="1"/>
</dbReference>
<dbReference type="InterPro" id="IPR026893">
    <property type="entry name" value="Tyr/Ser_Pase_IphP-type"/>
</dbReference>
<dbReference type="Pfam" id="PF13350">
    <property type="entry name" value="Y_phosphatase3"/>
    <property type="match status" value="1"/>
</dbReference>
<evidence type="ECO:0000259" key="2">
    <source>
        <dbReference type="PROSITE" id="PS50056"/>
    </source>
</evidence>
<accession>A0A6P1Q5I8</accession>
<dbReference type="PROSITE" id="PS50056">
    <property type="entry name" value="TYR_PHOSPHATASE_2"/>
    <property type="match status" value="1"/>
</dbReference>
<dbReference type="EC" id="3.1.3.48" evidence="3"/>
<dbReference type="InterPro" id="IPR000387">
    <property type="entry name" value="Tyr_Pase_dom"/>
</dbReference>
<evidence type="ECO:0000256" key="1">
    <source>
        <dbReference type="ARBA" id="ARBA00009580"/>
    </source>
</evidence>
<organism evidence="3 4">
    <name type="scientific">Mixta intestinalis</name>
    <dbReference type="NCBI Taxonomy" id="1615494"/>
    <lineage>
        <taxon>Bacteria</taxon>
        <taxon>Pseudomonadati</taxon>
        <taxon>Pseudomonadota</taxon>
        <taxon>Gammaproteobacteria</taxon>
        <taxon>Enterobacterales</taxon>
        <taxon>Erwiniaceae</taxon>
        <taxon>Mixta</taxon>
    </lineage>
</organism>
<dbReference type="EMBL" id="CP028271">
    <property type="protein sequence ID" value="QHM73701.1"/>
    <property type="molecule type" value="Genomic_DNA"/>
</dbReference>
<sequence>MSADYGRTTADILIPRVLELEGVNNVRDMGGYPVAEGYIRPGKLIRGEDLYSITPAGEQHLAQIPVRKVVDLRTDGEVSDRPDRTPGDASLIRLDVLSSVLKVQSASPADMLKHLGERDPAAAFQDIYQAFVHEPACLDRWGEFLHELLTLPEGAVYFHCTAGKDRTGFAAALVLMALGAERKVIMADYLLSNRYRAAVNQRLLAEYSALIADADKESILTLLQVQESYLNASLLAIDEHYGDSKTFLHRALGIGPAERARLNALLVEK</sequence>
<evidence type="ECO:0000313" key="3">
    <source>
        <dbReference type="EMBL" id="QHM73701.1"/>
    </source>
</evidence>
<dbReference type="PANTHER" id="PTHR31126">
    <property type="entry name" value="TYROSINE-PROTEIN PHOSPHATASE"/>
    <property type="match status" value="1"/>
</dbReference>
<proteinExistence type="inferred from homology"/>
<name>A0A6P1Q5I8_9GAMM</name>
<protein>
    <submittedName>
        <fullName evidence="3">Tyrosine-protein phosphatase</fullName>
        <ecNumber evidence="3">3.1.3.48</ecNumber>
    </submittedName>
</protein>
<gene>
    <name evidence="3" type="primary">iphP_2</name>
    <name evidence="3" type="ORF">C7M51_04057</name>
</gene>
<dbReference type="InterPro" id="IPR029021">
    <property type="entry name" value="Prot-tyrosine_phosphatase-like"/>
</dbReference>
<dbReference type="GO" id="GO:0004725">
    <property type="term" value="F:protein tyrosine phosphatase activity"/>
    <property type="evidence" value="ECO:0007669"/>
    <property type="project" value="UniProtKB-EC"/>
</dbReference>
<keyword evidence="3" id="KW-0378">Hydrolase</keyword>
<feature type="domain" description="Tyrosine specific protein phosphatases" evidence="2">
    <location>
        <begin position="142"/>
        <end position="196"/>
    </location>
</feature>
<dbReference type="Gene3D" id="3.90.190.10">
    <property type="entry name" value="Protein tyrosine phosphatase superfamily"/>
    <property type="match status" value="1"/>
</dbReference>
<dbReference type="OrthoDB" id="1188001at2"/>
<evidence type="ECO:0000313" key="4">
    <source>
        <dbReference type="Proteomes" id="UP000464053"/>
    </source>
</evidence>